<reference evidence="2 3" key="1">
    <citation type="journal article" date="2014" name="Nature">
        <title>An environmental bacterial taxon with a large and distinct metabolic repertoire.</title>
        <authorList>
            <person name="Wilson M.C."/>
            <person name="Mori T."/>
            <person name="Ruckert C."/>
            <person name="Uria A.R."/>
            <person name="Helf M.J."/>
            <person name="Takada K."/>
            <person name="Gernert C."/>
            <person name="Steffens U.A."/>
            <person name="Heycke N."/>
            <person name="Schmitt S."/>
            <person name="Rinke C."/>
            <person name="Helfrich E.J."/>
            <person name="Brachmann A.O."/>
            <person name="Gurgui C."/>
            <person name="Wakimoto T."/>
            <person name="Kracht M."/>
            <person name="Crusemann M."/>
            <person name="Hentschel U."/>
            <person name="Abe I."/>
            <person name="Matsunaga S."/>
            <person name="Kalinowski J."/>
            <person name="Takeyama H."/>
            <person name="Piel J."/>
        </authorList>
    </citation>
    <scope>NUCLEOTIDE SEQUENCE [LARGE SCALE GENOMIC DNA]</scope>
    <source>
        <strain evidence="3">TSY2</strain>
    </source>
</reference>
<proteinExistence type="predicted"/>
<dbReference type="InterPro" id="IPR002491">
    <property type="entry name" value="ABC_transptr_periplasmic_BD"/>
</dbReference>
<keyword evidence="3" id="KW-1185">Reference proteome</keyword>
<organism evidence="2 3">
    <name type="scientific">Candidatus Entotheonella gemina</name>
    <dbReference type="NCBI Taxonomy" id="1429439"/>
    <lineage>
        <taxon>Bacteria</taxon>
        <taxon>Pseudomonadati</taxon>
        <taxon>Nitrospinota/Tectimicrobiota group</taxon>
        <taxon>Candidatus Tectimicrobiota</taxon>
        <taxon>Candidatus Entotheonellia</taxon>
        <taxon>Candidatus Entotheonellales</taxon>
        <taxon>Candidatus Entotheonellaceae</taxon>
        <taxon>Candidatus Entotheonella</taxon>
    </lineage>
</organism>
<evidence type="ECO:0000259" key="1">
    <source>
        <dbReference type="PROSITE" id="PS50983"/>
    </source>
</evidence>
<dbReference type="PANTHER" id="PTHR42860:SF1">
    <property type="entry name" value="VITAMIN B12-BINDING PROTEIN"/>
    <property type="match status" value="1"/>
</dbReference>
<accession>W4MGN5</accession>
<gene>
    <name evidence="2" type="ORF">ETSY2_01490</name>
</gene>
<evidence type="ECO:0000313" key="2">
    <source>
        <dbReference type="EMBL" id="ETX09101.1"/>
    </source>
</evidence>
<feature type="domain" description="Fe/B12 periplasmic-binding" evidence="1">
    <location>
        <begin position="2"/>
        <end position="289"/>
    </location>
</feature>
<dbReference type="PANTHER" id="PTHR42860">
    <property type="entry name" value="VITAMIN B12-BINDING PROTEIN"/>
    <property type="match status" value="1"/>
</dbReference>
<dbReference type="Proteomes" id="UP000019140">
    <property type="component" value="Unassembled WGS sequence"/>
</dbReference>
<dbReference type="Pfam" id="PF01497">
    <property type="entry name" value="Peripla_BP_2"/>
    <property type="match status" value="1"/>
</dbReference>
<dbReference type="PROSITE" id="PS50983">
    <property type="entry name" value="FE_B12_PBP"/>
    <property type="match status" value="1"/>
</dbReference>
<comment type="caution">
    <text evidence="2">The sequence shown here is derived from an EMBL/GenBank/DDBJ whole genome shotgun (WGS) entry which is preliminary data.</text>
</comment>
<dbReference type="HOGENOM" id="CLU_038034_9_1_7"/>
<dbReference type="PATRIC" id="fig|1429439.4.peg.255"/>
<dbReference type="AlphaFoldDB" id="W4MGN5"/>
<protein>
    <recommendedName>
        <fullName evidence="1">Fe/B12 periplasmic-binding domain-containing protein</fullName>
    </recommendedName>
</protein>
<sequence length="327" mass="35277">MKICSLLPSGTEIVYALGLGDHLVGVSDLCDYPPEAKQQPVISRSRIDTTVLSSAEVEATMRSLMERGESPFDIDVDVLHKNPPDLVLTQDTCAICDAAADDVQRALDGIRPAPELLLLSPRTVAEIFETMTAVGAAAGVPERARVLVAELEARVRAVTSATSQGRSRPRLMSLEGVNPMVAGGHWIPELKILAGGRDDLFSPGCAAQRLEWAAIRDYDPEILLITPCSSGLERSLLELDHLAEQDGWWELRAVRAREVYVIDHVYFSRPGPRIVDGLELLAQIVHPSRFSGMIPDGSVLKLGLAAGQTCSPAALADAFEPYPGVLV</sequence>
<dbReference type="Gene3D" id="3.40.50.1980">
    <property type="entry name" value="Nitrogenase molybdenum iron protein domain"/>
    <property type="match status" value="2"/>
</dbReference>
<dbReference type="InterPro" id="IPR051030">
    <property type="entry name" value="Vitamin_B12-ABC_binding"/>
</dbReference>
<dbReference type="SUPFAM" id="SSF53807">
    <property type="entry name" value="Helical backbone' metal receptor"/>
    <property type="match status" value="1"/>
</dbReference>
<dbReference type="EMBL" id="AZHX01000059">
    <property type="protein sequence ID" value="ETX09101.1"/>
    <property type="molecule type" value="Genomic_DNA"/>
</dbReference>
<evidence type="ECO:0000313" key="3">
    <source>
        <dbReference type="Proteomes" id="UP000019140"/>
    </source>
</evidence>
<name>W4MGN5_9BACT</name>